<dbReference type="GO" id="GO:0005829">
    <property type="term" value="C:cytosol"/>
    <property type="evidence" value="ECO:0007669"/>
    <property type="project" value="TreeGrafter"/>
</dbReference>
<dbReference type="CDD" id="cd01173">
    <property type="entry name" value="pyridoxal_pyridoxamine_kinase"/>
    <property type="match status" value="1"/>
</dbReference>
<keyword evidence="3" id="KW-0547">Nucleotide-binding</keyword>
<dbReference type="PANTHER" id="PTHR10534:SF2">
    <property type="entry name" value="PYRIDOXAL KINASE"/>
    <property type="match status" value="1"/>
</dbReference>
<dbReference type="AlphaFoldDB" id="A0A162JJ41"/>
<dbReference type="NCBIfam" id="TIGR00687">
    <property type="entry name" value="pyridox_kin"/>
    <property type="match status" value="1"/>
</dbReference>
<evidence type="ECO:0000256" key="1">
    <source>
        <dbReference type="ARBA" id="ARBA00012104"/>
    </source>
</evidence>
<name>A0A162JJ41_9PROT</name>
<evidence type="ECO:0000256" key="4">
    <source>
        <dbReference type="ARBA" id="ARBA00022777"/>
    </source>
</evidence>
<accession>A0A162JJ41</accession>
<evidence type="ECO:0000256" key="2">
    <source>
        <dbReference type="ARBA" id="ARBA00022679"/>
    </source>
</evidence>
<evidence type="ECO:0000313" key="8">
    <source>
        <dbReference type="Proteomes" id="UP000075787"/>
    </source>
</evidence>
<reference evidence="7 8" key="1">
    <citation type="submission" date="2015-12" db="EMBL/GenBank/DDBJ databases">
        <title>Genome sequence of Tistrella mobilis MCCC 1A02139.</title>
        <authorList>
            <person name="Lu L."/>
            <person name="Lai Q."/>
            <person name="Shao Z."/>
            <person name="Qian P."/>
        </authorList>
    </citation>
    <scope>NUCLEOTIDE SEQUENCE [LARGE SCALE GENOMIC DNA]</scope>
    <source>
        <strain evidence="7 8">MCCC 1A02139</strain>
    </source>
</reference>
<dbReference type="InterPro" id="IPR029056">
    <property type="entry name" value="Ribokinase-like"/>
</dbReference>
<feature type="domain" description="Pyridoxamine kinase/Phosphomethylpyrimidine kinase" evidence="6">
    <location>
        <begin position="79"/>
        <end position="262"/>
    </location>
</feature>
<dbReference type="GeneID" id="97244068"/>
<evidence type="ECO:0000313" key="7">
    <source>
        <dbReference type="EMBL" id="KYO49299.1"/>
    </source>
</evidence>
<dbReference type="RefSeq" id="WP_062770489.1">
    <property type="nucleotide sequence ID" value="NZ_CP121045.1"/>
</dbReference>
<dbReference type="GO" id="GO:0009443">
    <property type="term" value="P:pyridoxal 5'-phosphate salvage"/>
    <property type="evidence" value="ECO:0007669"/>
    <property type="project" value="InterPro"/>
</dbReference>
<evidence type="ECO:0000259" key="6">
    <source>
        <dbReference type="Pfam" id="PF08543"/>
    </source>
</evidence>
<proteinExistence type="predicted"/>
<dbReference type="Proteomes" id="UP000075787">
    <property type="component" value="Unassembled WGS sequence"/>
</dbReference>
<dbReference type="EC" id="2.7.1.35" evidence="1"/>
<dbReference type="EMBL" id="LPZR01000229">
    <property type="protein sequence ID" value="KYO49299.1"/>
    <property type="molecule type" value="Genomic_DNA"/>
</dbReference>
<dbReference type="PANTHER" id="PTHR10534">
    <property type="entry name" value="PYRIDOXAL KINASE"/>
    <property type="match status" value="1"/>
</dbReference>
<dbReference type="InterPro" id="IPR013749">
    <property type="entry name" value="PM/HMP-P_kinase-1"/>
</dbReference>
<keyword evidence="5" id="KW-0067">ATP-binding</keyword>
<dbReference type="SUPFAM" id="SSF53613">
    <property type="entry name" value="Ribokinase-like"/>
    <property type="match status" value="1"/>
</dbReference>
<protein>
    <recommendedName>
        <fullName evidence="1">pyridoxal kinase</fullName>
        <ecNumber evidence="1">2.7.1.35</ecNumber>
    </recommendedName>
</protein>
<dbReference type="Pfam" id="PF08543">
    <property type="entry name" value="Phos_pyr_kin"/>
    <property type="match status" value="1"/>
</dbReference>
<comment type="caution">
    <text evidence="7">The sequence shown here is derived from an EMBL/GenBank/DDBJ whole genome shotgun (WGS) entry which is preliminary data.</text>
</comment>
<evidence type="ECO:0000256" key="3">
    <source>
        <dbReference type="ARBA" id="ARBA00022741"/>
    </source>
</evidence>
<organism evidence="7 8">
    <name type="scientific">Tistrella mobilis</name>
    <dbReference type="NCBI Taxonomy" id="171437"/>
    <lineage>
        <taxon>Bacteria</taxon>
        <taxon>Pseudomonadati</taxon>
        <taxon>Pseudomonadota</taxon>
        <taxon>Alphaproteobacteria</taxon>
        <taxon>Geminicoccales</taxon>
        <taxon>Geminicoccaceae</taxon>
        <taxon>Tistrella</taxon>
    </lineage>
</organism>
<dbReference type="Gene3D" id="3.40.1190.20">
    <property type="match status" value="1"/>
</dbReference>
<keyword evidence="4" id="KW-0418">Kinase</keyword>
<dbReference type="InterPro" id="IPR004625">
    <property type="entry name" value="PyrdxlKinase"/>
</dbReference>
<dbReference type="OrthoDB" id="9800808at2"/>
<dbReference type="GO" id="GO:0005524">
    <property type="term" value="F:ATP binding"/>
    <property type="evidence" value="ECO:0007669"/>
    <property type="project" value="UniProtKB-KW"/>
</dbReference>
<sequence length="288" mass="30829">MTVLSIQSRVSFGHVGNCAATLPLERLGQEVCPIDTVRFSSNPRYPGWRGTVVDETEMRGIVEGLDALPEEAGGGLGFVRAVLTGYFGSAGQVTVAADAVDRVRRRVPGAFYLFDPVIGDYPGGRYVQPGVAEAMVEHLLPRANLVVPNHFELDHLTGRHTRTRAEVIEALDRLAAMGPEMAVATSVKVAETAAGSVEVIAVGRAGRFRIETPLVPVHFSGTGDMFSAVLLADWLTHRDLSRAIRRAVAATWAVVEESRKLGGPELALVAAQEAMLAADYRAVGVHPL</sequence>
<evidence type="ECO:0000256" key="5">
    <source>
        <dbReference type="ARBA" id="ARBA00022840"/>
    </source>
</evidence>
<gene>
    <name evidence="7" type="ORF">AUP44_18015</name>
</gene>
<keyword evidence="2" id="KW-0808">Transferase</keyword>
<dbReference type="GO" id="GO:0008478">
    <property type="term" value="F:pyridoxal kinase activity"/>
    <property type="evidence" value="ECO:0007669"/>
    <property type="project" value="UniProtKB-EC"/>
</dbReference>